<organism evidence="2 5">
    <name type="scientific">Lacticaseibacillus rhamnosus</name>
    <name type="common">Lactobacillus rhamnosus</name>
    <dbReference type="NCBI Taxonomy" id="47715"/>
    <lineage>
        <taxon>Bacteria</taxon>
        <taxon>Bacillati</taxon>
        <taxon>Bacillota</taxon>
        <taxon>Bacilli</taxon>
        <taxon>Lactobacillales</taxon>
        <taxon>Lactobacillaceae</taxon>
        <taxon>Lacticaseibacillus</taxon>
    </lineage>
</organism>
<feature type="transmembrane region" description="Helical" evidence="1">
    <location>
        <begin position="256"/>
        <end position="279"/>
    </location>
</feature>
<dbReference type="AlphaFoldDB" id="A0A508Z5B7"/>
<reference evidence="2 5" key="2">
    <citation type="submission" date="2020-07" db="EMBL/GenBank/DDBJ databases">
        <title>Organ Donor 1.</title>
        <authorList>
            <person name="Marsh A.J."/>
            <person name="Azcarate-Peril M.A."/>
        </authorList>
    </citation>
    <scope>NUCLEOTIDE SEQUENCE [LARGE SCALE GENOMIC DNA]</scope>
    <source>
        <strain evidence="2 5">AMC0712</strain>
    </source>
</reference>
<feature type="transmembrane region" description="Helical" evidence="1">
    <location>
        <begin position="399"/>
        <end position="423"/>
    </location>
</feature>
<name>A0A508Z5B7_LACRH</name>
<feature type="transmembrane region" description="Helical" evidence="1">
    <location>
        <begin position="429"/>
        <end position="446"/>
    </location>
</feature>
<feature type="transmembrane region" description="Helical" evidence="1">
    <location>
        <begin position="177"/>
        <end position="194"/>
    </location>
</feature>
<feature type="transmembrane region" description="Helical" evidence="1">
    <location>
        <begin position="146"/>
        <end position="165"/>
    </location>
</feature>
<keyword evidence="1" id="KW-1133">Transmembrane helix</keyword>
<evidence type="ECO:0000256" key="1">
    <source>
        <dbReference type="SAM" id="Phobius"/>
    </source>
</evidence>
<dbReference type="RefSeq" id="WP_005689538.1">
    <property type="nucleotide sequence ID" value="NZ_CABFNI010000030.1"/>
</dbReference>
<accession>A0A508Z5B7</accession>
<protein>
    <submittedName>
        <fullName evidence="2">ABC transporter permease</fullName>
    </submittedName>
</protein>
<feature type="transmembrane region" description="Helical" evidence="1">
    <location>
        <begin position="360"/>
        <end position="378"/>
    </location>
</feature>
<proteinExistence type="predicted"/>
<feature type="transmembrane region" description="Helical" evidence="1">
    <location>
        <begin position="331"/>
        <end position="348"/>
    </location>
</feature>
<feature type="transmembrane region" description="Helical" evidence="1">
    <location>
        <begin position="455"/>
        <end position="475"/>
    </location>
</feature>
<feature type="transmembrane region" description="Helical" evidence="1">
    <location>
        <begin position="481"/>
        <end position="501"/>
    </location>
</feature>
<comment type="caution">
    <text evidence="2">The sequence shown here is derived from an EMBL/GenBank/DDBJ whole genome shotgun (WGS) entry which is preliminary data.</text>
</comment>
<dbReference type="Proteomes" id="UP000307517">
    <property type="component" value="Unassembled WGS sequence"/>
</dbReference>
<evidence type="ECO:0000313" key="4">
    <source>
        <dbReference type="Proteomes" id="UP000307517"/>
    </source>
</evidence>
<reference evidence="3 4" key="1">
    <citation type="submission" date="2019-04" db="EMBL/GenBank/DDBJ databases">
        <title>Genome Announcement to Ensure Probiotic Safety of Lactobacillus rhamnosus UBLR-58.</title>
        <authorList>
            <person name="Sulthana A."/>
            <person name="Lakshmi S.G."/>
            <person name="Madempudi R.S."/>
        </authorList>
    </citation>
    <scope>NUCLEOTIDE SEQUENCE [LARGE SCALE GENOMIC DNA]</scope>
    <source>
        <strain evidence="3 4">UBLR-58</strain>
    </source>
</reference>
<evidence type="ECO:0000313" key="5">
    <source>
        <dbReference type="Proteomes" id="UP000552935"/>
    </source>
</evidence>
<feature type="transmembrane region" description="Helical" evidence="1">
    <location>
        <begin position="59"/>
        <end position="79"/>
    </location>
</feature>
<sequence>MMHMILTDYRQRSRQFSFRLLAVFALFSAVLLAPRQTGSFRVLVLDPHYFAQANNPTWAPVGVVAVLTFFFPFIGLVLARQGMSQDRESGILSAFLTGPFKKIRYVAGEFLTNCLLLLTILVFVMMGTLAMMVIQYPGQGLHISQFIATFAILIPGVGLISALAVISETIPGLRGRFGTSILIMLLFIGYAMMIEAKWYAQVVDFSGIVLLQALFKQSALESGHRLTSMMILGGNDHLSRAGTHDLVFQTLTLTSTQWLCIGGSVLLSLMLVGLAGLFLERRPLTRRMTHQHSAMRITLPEAAANEADFNAVSIQHFSWPALWRQAMKQLLASRSVGWWLILAGLWGANWIAPTSSLRSTLLPITYLWALLFFSQLGWPEQRNGLANWLTTINFAKKRHLNVTLLVAVGFSILLALPTCIRLGVTAWPLLSWALMLPVVAMLLGFVTKTGQWTQLIVTVLLFFVVAGLSGILPVATTATGILTGVGYLMIGAASLVGLELAV</sequence>
<dbReference type="EMBL" id="SSHM01000001">
    <property type="protein sequence ID" value="THC80170.1"/>
    <property type="molecule type" value="Genomic_DNA"/>
</dbReference>
<feature type="transmembrane region" description="Helical" evidence="1">
    <location>
        <begin position="110"/>
        <end position="134"/>
    </location>
</feature>
<evidence type="ECO:0000313" key="2">
    <source>
        <dbReference type="EMBL" id="NZA04327.1"/>
    </source>
</evidence>
<dbReference type="Proteomes" id="UP000552935">
    <property type="component" value="Unassembled WGS sequence"/>
</dbReference>
<dbReference type="EMBL" id="JACCKI010000002">
    <property type="protein sequence ID" value="NZA04327.1"/>
    <property type="molecule type" value="Genomic_DNA"/>
</dbReference>
<evidence type="ECO:0000313" key="3">
    <source>
        <dbReference type="EMBL" id="THC80170.1"/>
    </source>
</evidence>
<keyword evidence="1" id="KW-0812">Transmembrane</keyword>
<gene>
    <name evidence="3" type="ORF">E6L36_07020</name>
    <name evidence="2" type="ORF">H0N82_04165</name>
</gene>
<keyword evidence="1" id="KW-0472">Membrane</keyword>